<dbReference type="EMBL" id="BARW01042463">
    <property type="protein sequence ID" value="GAJ22479.1"/>
    <property type="molecule type" value="Genomic_DNA"/>
</dbReference>
<accession>X1UYG6</accession>
<evidence type="ECO:0000313" key="1">
    <source>
        <dbReference type="EMBL" id="GAJ22479.1"/>
    </source>
</evidence>
<proteinExistence type="predicted"/>
<reference evidence="1" key="1">
    <citation type="journal article" date="2014" name="Front. Microbiol.">
        <title>High frequency of phylogenetically diverse reductive dehalogenase-homologous genes in deep subseafloor sedimentary metagenomes.</title>
        <authorList>
            <person name="Kawai M."/>
            <person name="Futagami T."/>
            <person name="Toyoda A."/>
            <person name="Takaki Y."/>
            <person name="Nishi S."/>
            <person name="Hori S."/>
            <person name="Arai W."/>
            <person name="Tsubouchi T."/>
            <person name="Morono Y."/>
            <person name="Uchiyama I."/>
            <person name="Ito T."/>
            <person name="Fujiyama A."/>
            <person name="Inagaki F."/>
            <person name="Takami H."/>
        </authorList>
    </citation>
    <scope>NUCLEOTIDE SEQUENCE</scope>
    <source>
        <strain evidence="1">Expedition CK06-06</strain>
    </source>
</reference>
<evidence type="ECO:0008006" key="2">
    <source>
        <dbReference type="Google" id="ProtNLM"/>
    </source>
</evidence>
<gene>
    <name evidence="1" type="ORF">S12H4_62913</name>
</gene>
<feature type="non-terminal residue" evidence="1">
    <location>
        <position position="1"/>
    </location>
</feature>
<sequence length="62" mass="7091">INSGGYSKYTEIRQFCLDNNLICIAGSDIHTNEDLNTFIKLKLDDPNNKTIENIFKNLKNNT</sequence>
<organism evidence="1">
    <name type="scientific">marine sediment metagenome</name>
    <dbReference type="NCBI Taxonomy" id="412755"/>
    <lineage>
        <taxon>unclassified sequences</taxon>
        <taxon>metagenomes</taxon>
        <taxon>ecological metagenomes</taxon>
    </lineage>
</organism>
<name>X1UYG6_9ZZZZ</name>
<feature type="non-terminal residue" evidence="1">
    <location>
        <position position="62"/>
    </location>
</feature>
<protein>
    <recommendedName>
        <fullName evidence="2">PHP domain-containing protein</fullName>
    </recommendedName>
</protein>
<dbReference type="AlphaFoldDB" id="X1UYG6"/>
<comment type="caution">
    <text evidence="1">The sequence shown here is derived from an EMBL/GenBank/DDBJ whole genome shotgun (WGS) entry which is preliminary data.</text>
</comment>